<dbReference type="Gene3D" id="3.40.50.300">
    <property type="entry name" value="P-loop containing nucleotide triphosphate hydrolases"/>
    <property type="match status" value="1"/>
</dbReference>
<dbReference type="EMBL" id="LAZR01020538">
    <property type="protein sequence ID" value="KKL88537.1"/>
    <property type="molecule type" value="Genomic_DNA"/>
</dbReference>
<name>A0A0F9IMT5_9ZZZZ</name>
<dbReference type="InterPro" id="IPR003439">
    <property type="entry name" value="ABC_transporter-like_ATP-bd"/>
</dbReference>
<dbReference type="SUPFAM" id="SSF52540">
    <property type="entry name" value="P-loop containing nucleoside triphosphate hydrolases"/>
    <property type="match status" value="1"/>
</dbReference>
<organism evidence="6">
    <name type="scientific">marine sediment metagenome</name>
    <dbReference type="NCBI Taxonomy" id="412755"/>
    <lineage>
        <taxon>unclassified sequences</taxon>
        <taxon>metagenomes</taxon>
        <taxon>ecological metagenomes</taxon>
    </lineage>
</organism>
<comment type="caution">
    <text evidence="6">The sequence shown here is derived from an EMBL/GenBank/DDBJ whole genome shotgun (WGS) entry which is preliminary data.</text>
</comment>
<evidence type="ECO:0000313" key="6">
    <source>
        <dbReference type="EMBL" id="KKL88537.1"/>
    </source>
</evidence>
<accession>A0A0F9IMT5</accession>
<feature type="domain" description="ABC transporter" evidence="5">
    <location>
        <begin position="13"/>
        <end position="249"/>
    </location>
</feature>
<dbReference type="Pfam" id="PF00005">
    <property type="entry name" value="ABC_tran"/>
    <property type="match status" value="1"/>
</dbReference>
<keyword evidence="4" id="KW-1278">Translocase</keyword>
<dbReference type="CDD" id="cd03214">
    <property type="entry name" value="ABC_Iron-Siderophores_B12_Hemin"/>
    <property type="match status" value="1"/>
</dbReference>
<dbReference type="FunFam" id="3.40.50.300:FF:000134">
    <property type="entry name" value="Iron-enterobactin ABC transporter ATP-binding protein"/>
    <property type="match status" value="1"/>
</dbReference>
<keyword evidence="1" id="KW-0813">Transport</keyword>
<dbReference type="PROSITE" id="PS50893">
    <property type="entry name" value="ABC_TRANSPORTER_2"/>
    <property type="match status" value="1"/>
</dbReference>
<dbReference type="AlphaFoldDB" id="A0A0F9IMT5"/>
<dbReference type="SMART" id="SM00382">
    <property type="entry name" value="AAA"/>
    <property type="match status" value="1"/>
</dbReference>
<evidence type="ECO:0000256" key="4">
    <source>
        <dbReference type="ARBA" id="ARBA00022967"/>
    </source>
</evidence>
<dbReference type="PANTHER" id="PTHR42794:SF1">
    <property type="entry name" value="HEMIN IMPORT ATP-BINDING PROTEIN HMUV"/>
    <property type="match status" value="1"/>
</dbReference>
<evidence type="ECO:0000256" key="2">
    <source>
        <dbReference type="ARBA" id="ARBA00022741"/>
    </source>
</evidence>
<dbReference type="PANTHER" id="PTHR42794">
    <property type="entry name" value="HEMIN IMPORT ATP-BINDING PROTEIN HMUV"/>
    <property type="match status" value="1"/>
</dbReference>
<evidence type="ECO:0000259" key="5">
    <source>
        <dbReference type="PROSITE" id="PS50893"/>
    </source>
</evidence>
<reference evidence="6" key="1">
    <citation type="journal article" date="2015" name="Nature">
        <title>Complex archaea that bridge the gap between prokaryotes and eukaryotes.</title>
        <authorList>
            <person name="Spang A."/>
            <person name="Saw J.H."/>
            <person name="Jorgensen S.L."/>
            <person name="Zaremba-Niedzwiedzka K."/>
            <person name="Martijn J."/>
            <person name="Lind A.E."/>
            <person name="van Eijk R."/>
            <person name="Schleper C."/>
            <person name="Guy L."/>
            <person name="Ettema T.J."/>
        </authorList>
    </citation>
    <scope>NUCLEOTIDE SEQUENCE</scope>
</reference>
<dbReference type="GO" id="GO:0016887">
    <property type="term" value="F:ATP hydrolysis activity"/>
    <property type="evidence" value="ECO:0007669"/>
    <property type="project" value="InterPro"/>
</dbReference>
<dbReference type="GO" id="GO:0005524">
    <property type="term" value="F:ATP binding"/>
    <property type="evidence" value="ECO:0007669"/>
    <property type="project" value="UniProtKB-KW"/>
</dbReference>
<sequence>MRALAEDRGAVALDLRDLTVAYGPRVVLRDVSLSLPPGQILGLVGPNGSGKTTLIRAVTGVVSPQAGGVNLDGDDALRLSPKEVALRVAVVPQNPQLPPAFTALELVLMGRTPHLKLLQGEGQGDLRAVRRAMLATDTWELAGRRIGELSGGERQRVLVARALAQETPLLLLDEPTAHLDVGHQAATLRLMARLCRNEGKAVLAAVHDLTLAAQFCHRLVMLHEGRVVAEGSPGEVLTAERLRQVYGTSLHVLAHPVTGRPVLAPDGDAG</sequence>
<gene>
    <name evidence="6" type="ORF">LCGC14_1923700</name>
</gene>
<dbReference type="InterPro" id="IPR003593">
    <property type="entry name" value="AAA+_ATPase"/>
</dbReference>
<dbReference type="InterPro" id="IPR017871">
    <property type="entry name" value="ABC_transporter-like_CS"/>
</dbReference>
<dbReference type="PROSITE" id="PS00211">
    <property type="entry name" value="ABC_TRANSPORTER_1"/>
    <property type="match status" value="1"/>
</dbReference>
<evidence type="ECO:0000256" key="3">
    <source>
        <dbReference type="ARBA" id="ARBA00022840"/>
    </source>
</evidence>
<proteinExistence type="predicted"/>
<evidence type="ECO:0000256" key="1">
    <source>
        <dbReference type="ARBA" id="ARBA00022448"/>
    </source>
</evidence>
<dbReference type="InterPro" id="IPR027417">
    <property type="entry name" value="P-loop_NTPase"/>
</dbReference>
<protein>
    <recommendedName>
        <fullName evidence="5">ABC transporter domain-containing protein</fullName>
    </recommendedName>
</protein>
<keyword evidence="2" id="KW-0547">Nucleotide-binding</keyword>
<keyword evidence="3" id="KW-0067">ATP-binding</keyword>